<protein>
    <recommendedName>
        <fullName evidence="4">Vegetative cell wall protein gp1</fullName>
    </recommendedName>
</protein>
<organism evidence="2 3">
    <name type="scientific">Claviceps pazoutovae</name>
    <dbReference type="NCBI Taxonomy" id="1649127"/>
    <lineage>
        <taxon>Eukaryota</taxon>
        <taxon>Fungi</taxon>
        <taxon>Dikarya</taxon>
        <taxon>Ascomycota</taxon>
        <taxon>Pezizomycotina</taxon>
        <taxon>Sordariomycetes</taxon>
        <taxon>Hypocreomycetidae</taxon>
        <taxon>Hypocreales</taxon>
        <taxon>Clavicipitaceae</taxon>
        <taxon>Claviceps</taxon>
    </lineage>
</organism>
<accession>A0A9P7MGN4</accession>
<dbReference type="AlphaFoldDB" id="A0A9P7MGN4"/>
<evidence type="ECO:0000313" key="2">
    <source>
        <dbReference type="EMBL" id="KAG5945740.1"/>
    </source>
</evidence>
<feature type="compositionally biased region" description="Polar residues" evidence="1">
    <location>
        <begin position="208"/>
        <end position="219"/>
    </location>
</feature>
<gene>
    <name evidence="2" type="ORF">E4U60_004964</name>
</gene>
<feature type="region of interest" description="Disordered" evidence="1">
    <location>
        <begin position="85"/>
        <end position="107"/>
    </location>
</feature>
<dbReference type="EMBL" id="SRPO01000042">
    <property type="protein sequence ID" value="KAG5945740.1"/>
    <property type="molecule type" value="Genomic_DNA"/>
</dbReference>
<name>A0A9P7MGN4_9HYPO</name>
<feature type="compositionally biased region" description="Low complexity" evidence="1">
    <location>
        <begin position="187"/>
        <end position="198"/>
    </location>
</feature>
<evidence type="ECO:0008006" key="4">
    <source>
        <dbReference type="Google" id="ProtNLM"/>
    </source>
</evidence>
<dbReference type="Proteomes" id="UP000706124">
    <property type="component" value="Unassembled WGS sequence"/>
</dbReference>
<feature type="region of interest" description="Disordered" evidence="1">
    <location>
        <begin position="178"/>
        <end position="243"/>
    </location>
</feature>
<keyword evidence="3" id="KW-1185">Reference proteome</keyword>
<comment type="caution">
    <text evidence="2">The sequence shown here is derived from an EMBL/GenBank/DDBJ whole genome shotgun (WGS) entry which is preliminary data.</text>
</comment>
<evidence type="ECO:0000256" key="1">
    <source>
        <dbReference type="SAM" id="MobiDB-lite"/>
    </source>
</evidence>
<evidence type="ECO:0000313" key="3">
    <source>
        <dbReference type="Proteomes" id="UP000706124"/>
    </source>
</evidence>
<sequence length="414" mass="47019">MDYSSPQTPGFSPIYNWEYFVMSSAMPTSCPRPQWYGPPPSRRPATRAGHTRANSYSQHPGMTPRSFDSPRFGSLGDYATVDVSAKNIPPPLRTSAPHYPTCSKRDRRQSYTYVRASTPYGESDEDETVEAMGRTYVLPAQSRFRSCQTPRPAMYDGGWYTNQGAHPQRSSNFADAAYARSSPHDLPQQPTTPKTRPPTSHRHKRRSSTAVPQRSSTARPSAPSHRPKPKAPHVKATEEDAKRHQIPKGYHLKNWDPKEEPILLLGSVFDVHTLGNWIYDWAVVAHESNSPIAEMSSELWLLLINLAGRMALIREVAGRVRTSENRRILKEFSDAGERIMDNLRSHMEECEEFMPRAARKKGSRLGKTMGIEFVNILFGRDKALDETDKFMQSIRVFHLRFDANCEEIIRNPFA</sequence>
<feature type="region of interest" description="Disordered" evidence="1">
    <location>
        <begin position="31"/>
        <end position="73"/>
    </location>
</feature>
<reference evidence="2 3" key="1">
    <citation type="journal article" date="2020" name="bioRxiv">
        <title>Whole genome comparisons of ergot fungi reveals the divergence and evolution of species within the genus Claviceps are the result of varying mechanisms driving genome evolution and host range expansion.</title>
        <authorList>
            <person name="Wyka S.A."/>
            <person name="Mondo S.J."/>
            <person name="Liu M."/>
            <person name="Dettman J."/>
            <person name="Nalam V."/>
            <person name="Broders K.D."/>
        </authorList>
    </citation>
    <scope>NUCLEOTIDE SEQUENCE [LARGE SCALE GENOMIC DNA]</scope>
    <source>
        <strain evidence="2 3">CCC 1485</strain>
    </source>
</reference>
<dbReference type="OrthoDB" id="5398854at2759"/>
<proteinExistence type="predicted"/>